<evidence type="ECO:0000313" key="3">
    <source>
        <dbReference type="EMBL" id="EAY22672.1"/>
    </source>
</evidence>
<dbReference type="VEuPathDB" id="TrichDB:TVAG_476010"/>
<accession>A2DA24</accession>
<dbReference type="InterPro" id="IPR000608">
    <property type="entry name" value="UBC"/>
</dbReference>
<dbReference type="SMR" id="A2DA24"/>
<proteinExistence type="predicted"/>
<dbReference type="RefSeq" id="XP_001583658.1">
    <property type="nucleotide sequence ID" value="XM_001583608.1"/>
</dbReference>
<dbReference type="InParanoid" id="A2DA24"/>
<reference evidence="3" key="1">
    <citation type="submission" date="2006-10" db="EMBL/GenBank/DDBJ databases">
        <authorList>
            <person name="Amadeo P."/>
            <person name="Zhao Q."/>
            <person name="Wortman J."/>
            <person name="Fraser-Liggett C."/>
            <person name="Carlton J."/>
        </authorList>
    </citation>
    <scope>NUCLEOTIDE SEQUENCE</scope>
    <source>
        <strain evidence="3">G3</strain>
    </source>
</reference>
<dbReference type="eggNOG" id="KOG0429">
    <property type="taxonomic scope" value="Eukaryota"/>
</dbReference>
<dbReference type="InterPro" id="IPR016135">
    <property type="entry name" value="UBQ-conjugating_enzyme/RWD"/>
</dbReference>
<dbReference type="GO" id="GO:0005634">
    <property type="term" value="C:nucleus"/>
    <property type="evidence" value="ECO:0000318"/>
    <property type="project" value="GO_Central"/>
</dbReference>
<dbReference type="EMBL" id="DS113182">
    <property type="protein sequence ID" value="EAY22672.1"/>
    <property type="molecule type" value="Genomic_DNA"/>
</dbReference>
<protein>
    <submittedName>
        <fullName evidence="3">Ubiquitin-conjugating enzyme family protein</fullName>
    </submittedName>
</protein>
<organism evidence="3 4">
    <name type="scientific">Trichomonas vaginalis (strain ATCC PRA-98 / G3)</name>
    <dbReference type="NCBI Taxonomy" id="412133"/>
    <lineage>
        <taxon>Eukaryota</taxon>
        <taxon>Metamonada</taxon>
        <taxon>Parabasalia</taxon>
        <taxon>Trichomonadida</taxon>
        <taxon>Trichomonadidae</taxon>
        <taxon>Trichomonas</taxon>
    </lineage>
</organism>
<dbReference type="GO" id="GO:0000209">
    <property type="term" value="P:protein polyubiquitination"/>
    <property type="evidence" value="ECO:0000318"/>
    <property type="project" value="GO_Central"/>
</dbReference>
<keyword evidence="4" id="KW-1185">Reference proteome</keyword>
<dbReference type="Gene3D" id="3.10.110.10">
    <property type="entry name" value="Ubiquitin Conjugating Enzyme"/>
    <property type="match status" value="1"/>
</dbReference>
<dbReference type="STRING" id="5722.A2DA24"/>
<feature type="region of interest" description="Disordered" evidence="1">
    <location>
        <begin position="145"/>
        <end position="166"/>
    </location>
</feature>
<dbReference type="Pfam" id="PF00179">
    <property type="entry name" value="UQ_con"/>
    <property type="match status" value="1"/>
</dbReference>
<dbReference type="PROSITE" id="PS50127">
    <property type="entry name" value="UBC_2"/>
    <property type="match status" value="1"/>
</dbReference>
<dbReference type="AlphaFoldDB" id="A2DA24"/>
<name>A2DA24_TRIV3</name>
<sequence length="182" mass="20872">MQSGASERLLLQDFRACLQQVRKGVLVQPSVANTFQWQVTMMPNNGIYKDQILTYLIIFDNFPASVPKIVFQPGIVHPLIYPQTRVFDTSEMFKEWNVSVRVYTLINYIYDSFIEILIPGNREVPNPEAASKMRRGGDAYAKKLIEQLPPPPSPTELSELNVPKNWNKQKERIAHILSSSHK</sequence>
<dbReference type="SUPFAM" id="SSF54495">
    <property type="entry name" value="UBC-like"/>
    <property type="match status" value="1"/>
</dbReference>
<evidence type="ECO:0000256" key="1">
    <source>
        <dbReference type="SAM" id="MobiDB-lite"/>
    </source>
</evidence>
<dbReference type="CDD" id="cd23814">
    <property type="entry name" value="UEV_AKTIP"/>
    <property type="match status" value="1"/>
</dbReference>
<dbReference type="VEuPathDB" id="TrichDB:TVAGG3_0265990"/>
<evidence type="ECO:0000313" key="4">
    <source>
        <dbReference type="Proteomes" id="UP000001542"/>
    </source>
</evidence>
<dbReference type="OrthoDB" id="5596422at2759"/>
<dbReference type="KEGG" id="tva:5468231"/>
<gene>
    <name evidence="3" type="ORF">TVAG_476010</name>
</gene>
<dbReference type="GO" id="GO:0043161">
    <property type="term" value="P:proteasome-mediated ubiquitin-dependent protein catabolic process"/>
    <property type="evidence" value="ECO:0000318"/>
    <property type="project" value="GO_Central"/>
</dbReference>
<evidence type="ECO:0000259" key="2">
    <source>
        <dbReference type="PROSITE" id="PS50127"/>
    </source>
</evidence>
<reference evidence="3" key="2">
    <citation type="journal article" date="2007" name="Science">
        <title>Draft genome sequence of the sexually transmitted pathogen Trichomonas vaginalis.</title>
        <authorList>
            <person name="Carlton J.M."/>
            <person name="Hirt R.P."/>
            <person name="Silva J.C."/>
            <person name="Delcher A.L."/>
            <person name="Schatz M."/>
            <person name="Zhao Q."/>
            <person name="Wortman J.R."/>
            <person name="Bidwell S.L."/>
            <person name="Alsmark U.C.M."/>
            <person name="Besteiro S."/>
            <person name="Sicheritz-Ponten T."/>
            <person name="Noel C.J."/>
            <person name="Dacks J.B."/>
            <person name="Foster P.G."/>
            <person name="Simillion C."/>
            <person name="Van de Peer Y."/>
            <person name="Miranda-Saavedra D."/>
            <person name="Barton G.J."/>
            <person name="Westrop G.D."/>
            <person name="Mueller S."/>
            <person name="Dessi D."/>
            <person name="Fiori P.L."/>
            <person name="Ren Q."/>
            <person name="Paulsen I."/>
            <person name="Zhang H."/>
            <person name="Bastida-Corcuera F.D."/>
            <person name="Simoes-Barbosa A."/>
            <person name="Brown M.T."/>
            <person name="Hayes R.D."/>
            <person name="Mukherjee M."/>
            <person name="Okumura C.Y."/>
            <person name="Schneider R."/>
            <person name="Smith A.J."/>
            <person name="Vanacova S."/>
            <person name="Villalvazo M."/>
            <person name="Haas B.J."/>
            <person name="Pertea M."/>
            <person name="Feldblyum T.V."/>
            <person name="Utterback T.R."/>
            <person name="Shu C.L."/>
            <person name="Osoegawa K."/>
            <person name="de Jong P.J."/>
            <person name="Hrdy I."/>
            <person name="Horvathova L."/>
            <person name="Zubacova Z."/>
            <person name="Dolezal P."/>
            <person name="Malik S.B."/>
            <person name="Logsdon J.M. Jr."/>
            <person name="Henze K."/>
            <person name="Gupta A."/>
            <person name="Wang C.C."/>
            <person name="Dunne R.L."/>
            <person name="Upcroft J.A."/>
            <person name="Upcroft P."/>
            <person name="White O."/>
            <person name="Salzberg S.L."/>
            <person name="Tang P."/>
            <person name="Chiu C.-H."/>
            <person name="Lee Y.-S."/>
            <person name="Embley T.M."/>
            <person name="Coombs G.H."/>
            <person name="Mottram J.C."/>
            <person name="Tachezy J."/>
            <person name="Fraser-Liggett C.M."/>
            <person name="Johnson P.J."/>
        </authorList>
    </citation>
    <scope>NUCLEOTIDE SEQUENCE [LARGE SCALE GENOMIC DNA]</scope>
    <source>
        <strain evidence="3">G3</strain>
    </source>
</reference>
<feature type="domain" description="UBC core" evidence="2">
    <location>
        <begin position="5"/>
        <end position="153"/>
    </location>
</feature>
<dbReference type="Proteomes" id="UP000001542">
    <property type="component" value="Unassembled WGS sequence"/>
</dbReference>